<evidence type="ECO:0000313" key="2">
    <source>
        <dbReference type="EMBL" id="EAR62236.1"/>
    </source>
</evidence>
<protein>
    <submittedName>
        <fullName evidence="2">Uncharacterized protein</fullName>
    </submittedName>
</protein>
<comment type="caution">
    <text evidence="2">The sequence shown here is derived from an EMBL/GenBank/DDBJ whole genome shotgun (WGS) entry which is preliminary data.</text>
</comment>
<evidence type="ECO:0000313" key="3">
    <source>
        <dbReference type="Proteomes" id="UP000002171"/>
    </source>
</evidence>
<sequence length="25" mass="2808">MLNQNKETPAPQDDEEGSVYILSDN</sequence>
<accession>A0A7U8C7T2</accession>
<gene>
    <name evidence="2" type="ORF">MED92_14403</name>
</gene>
<evidence type="ECO:0000256" key="1">
    <source>
        <dbReference type="SAM" id="MobiDB-lite"/>
    </source>
</evidence>
<organism evidence="2 3">
    <name type="scientific">Neptuniibacter caesariensis</name>
    <dbReference type="NCBI Taxonomy" id="207954"/>
    <lineage>
        <taxon>Bacteria</taxon>
        <taxon>Pseudomonadati</taxon>
        <taxon>Pseudomonadota</taxon>
        <taxon>Gammaproteobacteria</taxon>
        <taxon>Oceanospirillales</taxon>
        <taxon>Oceanospirillaceae</taxon>
        <taxon>Neptuniibacter</taxon>
    </lineage>
</organism>
<keyword evidence="3" id="KW-1185">Reference proteome</keyword>
<feature type="region of interest" description="Disordered" evidence="1">
    <location>
        <begin position="1"/>
        <end position="25"/>
    </location>
</feature>
<dbReference type="AlphaFoldDB" id="A0A7U8C7T2"/>
<dbReference type="EMBL" id="AAOW01000003">
    <property type="protein sequence ID" value="EAR62236.1"/>
    <property type="molecule type" value="Genomic_DNA"/>
</dbReference>
<name>A0A7U8C7T2_NEPCE</name>
<reference evidence="2 3" key="1">
    <citation type="submission" date="2006-02" db="EMBL/GenBank/DDBJ databases">
        <authorList>
            <person name="Pinhassi J."/>
            <person name="Pedros-Alio C."/>
            <person name="Ferriera S."/>
            <person name="Johnson J."/>
            <person name="Kravitz S."/>
            <person name="Halpern A."/>
            <person name="Remington K."/>
            <person name="Beeson K."/>
            <person name="Tran B."/>
            <person name="Rogers Y.-H."/>
            <person name="Friedman R."/>
            <person name="Venter J.C."/>
        </authorList>
    </citation>
    <scope>NUCLEOTIDE SEQUENCE [LARGE SCALE GENOMIC DNA]</scope>
    <source>
        <strain evidence="2 3">MED92</strain>
    </source>
</reference>
<proteinExistence type="predicted"/>
<dbReference type="Proteomes" id="UP000002171">
    <property type="component" value="Unassembled WGS sequence"/>
</dbReference>